<evidence type="ECO:0000259" key="4">
    <source>
        <dbReference type="Pfam" id="PF07282"/>
    </source>
</evidence>
<gene>
    <name evidence="5" type="ordered locus">Adeg_1560</name>
</gene>
<protein>
    <submittedName>
        <fullName evidence="5">Transposase, IS605 OrfB family</fullName>
    </submittedName>
</protein>
<accession>C9R8M6</accession>
<keyword evidence="1" id="KW-0238">DNA-binding</keyword>
<feature type="coiled-coil region" evidence="2">
    <location>
        <begin position="269"/>
        <end position="296"/>
    </location>
</feature>
<dbReference type="InterPro" id="IPR010095">
    <property type="entry name" value="Cas12f1-like_TNB"/>
</dbReference>
<evidence type="ECO:0000256" key="1">
    <source>
        <dbReference type="ARBA" id="ARBA00023125"/>
    </source>
</evidence>
<feature type="compositionally biased region" description="Basic and acidic residues" evidence="3">
    <location>
        <begin position="443"/>
        <end position="454"/>
    </location>
</feature>
<dbReference type="GO" id="GO:0003677">
    <property type="term" value="F:DNA binding"/>
    <property type="evidence" value="ECO:0007669"/>
    <property type="project" value="UniProtKB-KW"/>
</dbReference>
<evidence type="ECO:0000313" key="6">
    <source>
        <dbReference type="Proteomes" id="UP000002620"/>
    </source>
</evidence>
<dbReference type="Proteomes" id="UP000002620">
    <property type="component" value="Chromosome"/>
</dbReference>
<evidence type="ECO:0000313" key="5">
    <source>
        <dbReference type="EMBL" id="ACX52655.1"/>
    </source>
</evidence>
<evidence type="ECO:0000256" key="3">
    <source>
        <dbReference type="SAM" id="MobiDB-lite"/>
    </source>
</evidence>
<sequence length="454" mass="51090">MAWSDKSHPYRLLLTKQFPLGLETLPIFQPVMQAANRIWNSCAWHSREIFKQEDRWPTEAELKTKFKSFAAWKELHSQSAQSVVEEYFEAVSAYRKHRENGHLEMNPPGFKPKNHLRTVTWKRQGFDVDGSTLVLKLSRGKEPIEVVLPEGWDVVVLPDGTEVKGVPVEVKVKAVIRRRRVENLVLHVTLDLGVVPVYRAGAVSAYDYNSAVVARAVSNGRLDLFVCRELLSLVQYRNKIIAGFQEKISRLKEGSRRWKRCLSAKVRVLKRLDRRIRQMEHALTKLSAELDGAEGVAFAVVGDLTGLRRSARTGMKGKKASQKINQMAYDRLRQEQHYKNLTRGIETDTWTERNTSSTCCLCGARNPAWRRHRGLWVCGRCGLVLQAGLNGAANLLKQYLFGSCTGRALCLQGSAGLALGREAEPVCASISKGRLSGTWSSRDGSDGPLREAPR</sequence>
<dbReference type="AlphaFoldDB" id="C9R8M6"/>
<dbReference type="NCBIfam" id="NF040570">
    <property type="entry name" value="guided_TnpB"/>
    <property type="match status" value="1"/>
</dbReference>
<dbReference type="STRING" id="429009.Adeg_1560"/>
<keyword evidence="6" id="KW-1185">Reference proteome</keyword>
<keyword evidence="2" id="KW-0175">Coiled coil</keyword>
<evidence type="ECO:0000256" key="2">
    <source>
        <dbReference type="SAM" id="Coils"/>
    </source>
</evidence>
<organism evidence="5 6">
    <name type="scientific">Ammonifex degensii (strain DSM 10501 / KC4)</name>
    <dbReference type="NCBI Taxonomy" id="429009"/>
    <lineage>
        <taxon>Bacteria</taxon>
        <taxon>Bacillati</taxon>
        <taxon>Bacillota</taxon>
        <taxon>Clostridia</taxon>
        <taxon>Thermoanaerobacterales</taxon>
        <taxon>Thermoanaerobacteraceae</taxon>
        <taxon>Ammonifex</taxon>
    </lineage>
</organism>
<dbReference type="KEGG" id="adg:Adeg_1560"/>
<dbReference type="eggNOG" id="COG0675">
    <property type="taxonomic scope" value="Bacteria"/>
</dbReference>
<name>C9R8M6_AMMDK</name>
<dbReference type="EMBL" id="CP001785">
    <property type="protein sequence ID" value="ACX52655.1"/>
    <property type="molecule type" value="Genomic_DNA"/>
</dbReference>
<reference evidence="5 6" key="1">
    <citation type="submission" date="2009-10" db="EMBL/GenBank/DDBJ databases">
        <title>Complete sequence of chromosome of Ammonifex degensii KC4.</title>
        <authorList>
            <consortium name="US DOE Joint Genome Institute"/>
            <person name="Kerfeld C."/>
            <person name="Goodner B."/>
            <person name="Huber H."/>
            <person name="Stetter K."/>
            <person name="Lucas S."/>
            <person name="Copeland A."/>
            <person name="Lapidus A."/>
            <person name="Glavina del Rio T."/>
            <person name="Dalin E."/>
            <person name="Tice H."/>
            <person name="Bruce D."/>
            <person name="Goodwin L."/>
            <person name="Pitluck S."/>
            <person name="Saunders E."/>
            <person name="Brettin T."/>
            <person name="Detter J.C."/>
            <person name="Han C."/>
            <person name="Larimer F."/>
            <person name="Land M."/>
            <person name="Hauser L."/>
            <person name="Kyrpides N."/>
            <person name="Ovchinnikova G."/>
            <person name="Richardson P."/>
        </authorList>
    </citation>
    <scope>NUCLEOTIDE SEQUENCE [LARGE SCALE GENOMIC DNA]</scope>
    <source>
        <strain evidence="6">DSM 10501 / KC4</strain>
    </source>
</reference>
<proteinExistence type="predicted"/>
<dbReference type="HOGENOM" id="CLU_032903_16_5_9"/>
<feature type="region of interest" description="Disordered" evidence="3">
    <location>
        <begin position="435"/>
        <end position="454"/>
    </location>
</feature>
<feature type="domain" description="Cas12f1-like TNB" evidence="4">
    <location>
        <begin position="329"/>
        <end position="395"/>
    </location>
</feature>
<dbReference type="Pfam" id="PF07282">
    <property type="entry name" value="Cas12f1-like_TNB"/>
    <property type="match status" value="1"/>
</dbReference>